<dbReference type="GO" id="GO:0005886">
    <property type="term" value="C:plasma membrane"/>
    <property type="evidence" value="ECO:0007669"/>
    <property type="project" value="TreeGrafter"/>
</dbReference>
<dbReference type="AlphaFoldDB" id="A0A4U0WFA8"/>
<feature type="transmembrane region" description="Helical" evidence="5">
    <location>
        <begin position="89"/>
        <end position="111"/>
    </location>
</feature>
<name>A0A4U0WFA8_9PEZI</name>
<feature type="transmembrane region" description="Helical" evidence="5">
    <location>
        <begin position="192"/>
        <end position="213"/>
    </location>
</feature>
<keyword evidence="7" id="KW-1185">Reference proteome</keyword>
<comment type="subcellular location">
    <subcellularLocation>
        <location evidence="1">Membrane</location>
        <topology evidence="1">Multi-pass membrane protein</topology>
    </subcellularLocation>
</comment>
<feature type="transmembrane region" description="Helical" evidence="5">
    <location>
        <begin position="117"/>
        <end position="134"/>
    </location>
</feature>
<protein>
    <recommendedName>
        <fullName evidence="8">Major facilitator superfamily (MFS) profile domain-containing protein</fullName>
    </recommendedName>
</protein>
<feature type="transmembrane region" description="Helical" evidence="5">
    <location>
        <begin position="289"/>
        <end position="310"/>
    </location>
</feature>
<dbReference type="InterPro" id="IPR011701">
    <property type="entry name" value="MFS"/>
</dbReference>
<reference evidence="6 7" key="1">
    <citation type="submission" date="2017-03" db="EMBL/GenBank/DDBJ databases">
        <title>Genomes of endolithic fungi from Antarctica.</title>
        <authorList>
            <person name="Coleine C."/>
            <person name="Masonjones S."/>
            <person name="Stajich J.E."/>
        </authorList>
    </citation>
    <scope>NUCLEOTIDE SEQUENCE [LARGE SCALE GENOMIC DNA]</scope>
    <source>
        <strain evidence="6 7">CCFEE 5184</strain>
    </source>
</reference>
<gene>
    <name evidence="6" type="ORF">B0A55_12573</name>
</gene>
<evidence type="ECO:0000256" key="3">
    <source>
        <dbReference type="ARBA" id="ARBA00022989"/>
    </source>
</evidence>
<dbReference type="OrthoDB" id="2351791at2759"/>
<evidence type="ECO:0000256" key="2">
    <source>
        <dbReference type="ARBA" id="ARBA00022692"/>
    </source>
</evidence>
<dbReference type="STRING" id="329884.A0A4U0WFA8"/>
<keyword evidence="4 5" id="KW-0472">Membrane</keyword>
<dbReference type="Gene3D" id="1.20.1250.20">
    <property type="entry name" value="MFS general substrate transporter like domains"/>
    <property type="match status" value="1"/>
</dbReference>
<evidence type="ECO:0000313" key="7">
    <source>
        <dbReference type="Proteomes" id="UP000309340"/>
    </source>
</evidence>
<keyword evidence="3 5" id="KW-1133">Transmembrane helix</keyword>
<dbReference type="EMBL" id="NAJQ01001212">
    <property type="protein sequence ID" value="TKA61504.1"/>
    <property type="molecule type" value="Genomic_DNA"/>
</dbReference>
<dbReference type="PANTHER" id="PTHR23501:SF59">
    <property type="entry name" value="MAJOR FACILITATOR SUPERFAMILY (MFS) PROFILE DOMAIN-CONTAINING PROTEIN-RELATED"/>
    <property type="match status" value="1"/>
</dbReference>
<feature type="transmembrane region" description="Helical" evidence="5">
    <location>
        <begin position="154"/>
        <end position="180"/>
    </location>
</feature>
<feature type="transmembrane region" description="Helical" evidence="5">
    <location>
        <begin position="220"/>
        <end position="241"/>
    </location>
</feature>
<accession>A0A4U0WFA8</accession>
<dbReference type="Pfam" id="PF07690">
    <property type="entry name" value="MFS_1"/>
    <property type="match status" value="1"/>
</dbReference>
<feature type="transmembrane region" description="Helical" evidence="5">
    <location>
        <begin position="353"/>
        <end position="382"/>
    </location>
</feature>
<feature type="transmembrane region" description="Helical" evidence="5">
    <location>
        <begin position="247"/>
        <end position="268"/>
    </location>
</feature>
<dbReference type="Proteomes" id="UP000309340">
    <property type="component" value="Unassembled WGS sequence"/>
</dbReference>
<evidence type="ECO:0000256" key="1">
    <source>
        <dbReference type="ARBA" id="ARBA00004141"/>
    </source>
</evidence>
<comment type="caution">
    <text evidence="6">The sequence shown here is derived from an EMBL/GenBank/DDBJ whole genome shotgun (WGS) entry which is preliminary data.</text>
</comment>
<keyword evidence="2 5" id="KW-0812">Transmembrane</keyword>
<evidence type="ECO:0000256" key="4">
    <source>
        <dbReference type="ARBA" id="ARBA00023136"/>
    </source>
</evidence>
<dbReference type="InterPro" id="IPR036259">
    <property type="entry name" value="MFS_trans_sf"/>
</dbReference>
<dbReference type="GO" id="GO:0022857">
    <property type="term" value="F:transmembrane transporter activity"/>
    <property type="evidence" value="ECO:0007669"/>
    <property type="project" value="InterPro"/>
</dbReference>
<organism evidence="6 7">
    <name type="scientific">Friedmanniomyces simplex</name>
    <dbReference type="NCBI Taxonomy" id="329884"/>
    <lineage>
        <taxon>Eukaryota</taxon>
        <taxon>Fungi</taxon>
        <taxon>Dikarya</taxon>
        <taxon>Ascomycota</taxon>
        <taxon>Pezizomycotina</taxon>
        <taxon>Dothideomycetes</taxon>
        <taxon>Dothideomycetidae</taxon>
        <taxon>Mycosphaerellales</taxon>
        <taxon>Teratosphaeriaceae</taxon>
        <taxon>Friedmanniomyces</taxon>
    </lineage>
</organism>
<proteinExistence type="predicted"/>
<sequence>MACTLSNHLPTLILGRAIAGSGSGALGVMTQLTIHQLVSPSHSTIAEQTVSSIYWLGAALGPIVGGAVTQASNDRVECRELRKVDYTGWVLLAGGIGPIVLAISWAGSWYQWTSGQVLAPLIAGTVTLALFAQYSRYRLEPIIPISIFSRAQGLASCFGALVLGMVFMSLAYFLPVYFMIAHAFDPTRTGLLLTPWTLGSVAASIATTAVLTTTGTKGTYLWPVGWALVTAGTGITTLLHASTAIDLTIPIGLLTGLGLGLLFQIIRANARSAARTDDEHIHAVPLHDFLSTLGQTLGIVVGSCVFLNLLPNGLAASGNTSLTSVLQSNDAVAFMNTLQGTSSSQVGLKADIVGAYVGALLGVWLVVCVLAGICFAFSFWYIEDMRLTERVEADGQGKDSPSHV</sequence>
<evidence type="ECO:0008006" key="8">
    <source>
        <dbReference type="Google" id="ProtNLM"/>
    </source>
</evidence>
<dbReference type="PANTHER" id="PTHR23501">
    <property type="entry name" value="MAJOR FACILITATOR SUPERFAMILY"/>
    <property type="match status" value="1"/>
</dbReference>
<dbReference type="GO" id="GO:0012505">
    <property type="term" value="C:endomembrane system"/>
    <property type="evidence" value="ECO:0007669"/>
    <property type="project" value="UniProtKB-SubCell"/>
</dbReference>
<dbReference type="SUPFAM" id="SSF103473">
    <property type="entry name" value="MFS general substrate transporter"/>
    <property type="match status" value="1"/>
</dbReference>
<evidence type="ECO:0000256" key="5">
    <source>
        <dbReference type="SAM" id="Phobius"/>
    </source>
</evidence>
<evidence type="ECO:0000313" key="6">
    <source>
        <dbReference type="EMBL" id="TKA61504.1"/>
    </source>
</evidence>